<evidence type="ECO:0000256" key="3">
    <source>
        <dbReference type="SAM" id="SignalP"/>
    </source>
</evidence>
<dbReference type="OrthoDB" id="370676at2"/>
<dbReference type="Pfam" id="PF00497">
    <property type="entry name" value="SBP_bac_3"/>
    <property type="match status" value="1"/>
</dbReference>
<organism evidence="5 6">
    <name type="scientific">Pseudoalteromonas phenolica</name>
    <dbReference type="NCBI Taxonomy" id="161398"/>
    <lineage>
        <taxon>Bacteria</taxon>
        <taxon>Pseudomonadati</taxon>
        <taxon>Pseudomonadota</taxon>
        <taxon>Gammaproteobacteria</taxon>
        <taxon>Alteromonadales</taxon>
        <taxon>Pseudoalteromonadaceae</taxon>
        <taxon>Pseudoalteromonas</taxon>
    </lineage>
</organism>
<feature type="domain" description="Solute-binding protein family 3/N-terminal" evidence="4">
    <location>
        <begin position="24"/>
        <end position="237"/>
    </location>
</feature>
<dbReference type="SUPFAM" id="SSF53850">
    <property type="entry name" value="Periplasmic binding protein-like II"/>
    <property type="match status" value="1"/>
</dbReference>
<evidence type="ECO:0000259" key="4">
    <source>
        <dbReference type="SMART" id="SM00062"/>
    </source>
</evidence>
<dbReference type="PANTHER" id="PTHR35936:SF19">
    <property type="entry name" value="AMINO-ACID-BINDING PROTEIN YXEM-RELATED"/>
    <property type="match status" value="1"/>
</dbReference>
<comment type="caution">
    <text evidence="5">The sequence shown here is derived from an EMBL/GenBank/DDBJ whole genome shotgun (WGS) entry which is preliminary data.</text>
</comment>
<evidence type="ECO:0000313" key="6">
    <source>
        <dbReference type="Proteomes" id="UP000309186"/>
    </source>
</evidence>
<accession>A0A5R9Q460</accession>
<protein>
    <recommendedName>
        <fullName evidence="4">Solute-binding protein family 3/N-terminal domain-containing protein</fullName>
    </recommendedName>
</protein>
<evidence type="ECO:0000256" key="2">
    <source>
        <dbReference type="ARBA" id="ARBA00022729"/>
    </source>
</evidence>
<feature type="chain" id="PRO_5024406784" description="Solute-binding protein family 3/N-terminal domain-containing protein" evidence="3">
    <location>
        <begin position="21"/>
        <end position="238"/>
    </location>
</feature>
<dbReference type="RefSeq" id="WP_138480001.1">
    <property type="nucleotide sequence ID" value="NZ_PPSW01000008.1"/>
</dbReference>
<dbReference type="Proteomes" id="UP000309186">
    <property type="component" value="Unassembled WGS sequence"/>
</dbReference>
<dbReference type="PANTHER" id="PTHR35936">
    <property type="entry name" value="MEMBRANE-BOUND LYTIC MUREIN TRANSGLYCOSYLASE F"/>
    <property type="match status" value="1"/>
</dbReference>
<proteinExistence type="inferred from homology"/>
<keyword evidence="2 3" id="KW-0732">Signal</keyword>
<gene>
    <name evidence="5" type="ORF">C1E24_06865</name>
</gene>
<evidence type="ECO:0000313" key="5">
    <source>
        <dbReference type="EMBL" id="TLX47951.1"/>
    </source>
</evidence>
<reference evidence="5 6" key="1">
    <citation type="submission" date="2018-01" db="EMBL/GenBank/DDBJ databases">
        <title>Co-occurrence of chitin degradation, pigmentation and bioactivity in marine Pseudoalteromonas.</title>
        <authorList>
            <person name="Paulsen S."/>
            <person name="Gram L."/>
            <person name="Machado H."/>
        </authorList>
    </citation>
    <scope>NUCLEOTIDE SEQUENCE [LARGE SCALE GENOMIC DNA]</scope>
    <source>
        <strain evidence="5 6">S3663</strain>
    </source>
</reference>
<dbReference type="Gene3D" id="3.40.190.10">
    <property type="entry name" value="Periplasmic binding protein-like II"/>
    <property type="match status" value="2"/>
</dbReference>
<name>A0A5R9Q460_9GAMM</name>
<dbReference type="SMART" id="SM00062">
    <property type="entry name" value="PBPb"/>
    <property type="match status" value="1"/>
</dbReference>
<dbReference type="EMBL" id="PPSW01000008">
    <property type="protein sequence ID" value="TLX47951.1"/>
    <property type="molecule type" value="Genomic_DNA"/>
</dbReference>
<dbReference type="AlphaFoldDB" id="A0A5R9Q460"/>
<feature type="signal peptide" evidence="3">
    <location>
        <begin position="1"/>
        <end position="20"/>
    </location>
</feature>
<sequence length="238" mass="26566">MHLVKACLILLLITTHFTQAQTQPIKACIDDHPPYQILEPSPSGMHIDALRVLATVLNKEITFVKSPNFARCVAFLESGEVDVVAGLSPTTPRKQFAFFAPFKTADQLKVISSKKITITKYEDLYGKIIGVARGESYFPRFDKDTSLDKISIQSARVGFSLLLKDRIDILMVSPEKFASLSKEQDLSALWISPISLDKTRAQKTSFGFSKKHKLNISNAELIRIVDKAYKAGAFKPVY</sequence>
<comment type="similarity">
    <text evidence="1">Belongs to the bacterial solute-binding protein 3 family.</text>
</comment>
<dbReference type="InterPro" id="IPR001638">
    <property type="entry name" value="Solute-binding_3/MltF_N"/>
</dbReference>
<evidence type="ECO:0000256" key="1">
    <source>
        <dbReference type="ARBA" id="ARBA00010333"/>
    </source>
</evidence>